<sequence>MSSVPSICEIDVLSDHIWLLYLLPQYYHKEEIKSLLESDANGFNQISISFGGFVVVVKKCGLHMVYKRDIEELNQTMAQSRNNNNTNYDLHYTFDNLTVVVKESNKDLRGGFNNMTVVMESNKVKQTHDDYDGVEPCEERSSNDVQTQKGERITEFMDQGEELSTWTVLSQSVYAQVFNAQQQDQSNCRKVPRQKCPGVANYCGTLAEMKGGFGYVTKSSAGSLLLFFHMQPNGMQLDQMLSYTAWFLQTCFDNLRKVPWQLAMLIEDLKCIKLREH</sequence>
<dbReference type="EnsemblPlants" id="QL09p003048:mrna">
    <property type="protein sequence ID" value="QL09p003048:mrna"/>
    <property type="gene ID" value="QL09p003048"/>
</dbReference>
<evidence type="ECO:0000313" key="1">
    <source>
        <dbReference type="EnsemblPlants" id="QL09p003048:mrna"/>
    </source>
</evidence>
<accession>A0A7N2MGH7</accession>
<dbReference type="AlphaFoldDB" id="A0A7N2MGH7"/>
<keyword evidence="2" id="KW-1185">Reference proteome</keyword>
<proteinExistence type="predicted"/>
<organism evidence="1 2">
    <name type="scientific">Quercus lobata</name>
    <name type="common">Valley oak</name>
    <dbReference type="NCBI Taxonomy" id="97700"/>
    <lineage>
        <taxon>Eukaryota</taxon>
        <taxon>Viridiplantae</taxon>
        <taxon>Streptophyta</taxon>
        <taxon>Embryophyta</taxon>
        <taxon>Tracheophyta</taxon>
        <taxon>Spermatophyta</taxon>
        <taxon>Magnoliopsida</taxon>
        <taxon>eudicotyledons</taxon>
        <taxon>Gunneridae</taxon>
        <taxon>Pentapetalae</taxon>
        <taxon>rosids</taxon>
        <taxon>fabids</taxon>
        <taxon>Fagales</taxon>
        <taxon>Fagaceae</taxon>
        <taxon>Quercus</taxon>
    </lineage>
</organism>
<evidence type="ECO:0000313" key="2">
    <source>
        <dbReference type="Proteomes" id="UP000594261"/>
    </source>
</evidence>
<reference evidence="1 2" key="1">
    <citation type="journal article" date="2016" name="G3 (Bethesda)">
        <title>First Draft Assembly and Annotation of the Genome of a California Endemic Oak Quercus lobata Nee (Fagaceae).</title>
        <authorList>
            <person name="Sork V.L."/>
            <person name="Fitz-Gibbon S.T."/>
            <person name="Puiu D."/>
            <person name="Crepeau M."/>
            <person name="Gugger P.F."/>
            <person name="Sherman R."/>
            <person name="Stevens K."/>
            <person name="Langley C.H."/>
            <person name="Pellegrini M."/>
            <person name="Salzberg S.L."/>
        </authorList>
    </citation>
    <scope>NUCLEOTIDE SEQUENCE [LARGE SCALE GENOMIC DNA]</scope>
    <source>
        <strain evidence="1 2">cv. SW786</strain>
    </source>
</reference>
<protein>
    <submittedName>
        <fullName evidence="1">Uncharacterized protein</fullName>
    </submittedName>
</protein>
<dbReference type="Gramene" id="QL09p003048:mrna">
    <property type="protein sequence ID" value="QL09p003048:mrna"/>
    <property type="gene ID" value="QL09p003048"/>
</dbReference>
<dbReference type="InParanoid" id="A0A7N2MGH7"/>
<name>A0A7N2MGH7_QUELO</name>
<dbReference type="EMBL" id="LRBV02000009">
    <property type="status" value="NOT_ANNOTATED_CDS"/>
    <property type="molecule type" value="Genomic_DNA"/>
</dbReference>
<reference evidence="1" key="2">
    <citation type="submission" date="2021-01" db="UniProtKB">
        <authorList>
            <consortium name="EnsemblPlants"/>
        </authorList>
    </citation>
    <scope>IDENTIFICATION</scope>
</reference>
<dbReference type="Proteomes" id="UP000594261">
    <property type="component" value="Chromosome 9"/>
</dbReference>